<dbReference type="Proteomes" id="UP000472265">
    <property type="component" value="Chromosome 6"/>
</dbReference>
<protein>
    <submittedName>
        <fullName evidence="3">Uncharacterized protein</fullName>
    </submittedName>
</protein>
<dbReference type="PANTHER" id="PTHR14286">
    <property type="entry name" value="GENE, 49355-RELATED"/>
    <property type="match status" value="1"/>
</dbReference>
<dbReference type="PANTHER" id="PTHR14286:SF2">
    <property type="entry name" value="CENTROSOMAL PROTEIN 15 KDA"/>
    <property type="match status" value="1"/>
</dbReference>
<evidence type="ECO:0000313" key="3">
    <source>
        <dbReference type="Ensembl" id="ENSSAUP00010044036.1"/>
    </source>
</evidence>
<dbReference type="Ensembl" id="ENSSAUT00010046328.1">
    <property type="protein sequence ID" value="ENSSAUP00010044036.1"/>
    <property type="gene ID" value="ENSSAUG00010018450.1"/>
</dbReference>
<evidence type="ECO:0000256" key="1">
    <source>
        <dbReference type="SAM" id="Coils"/>
    </source>
</evidence>
<dbReference type="OMA" id="KEYIPKW"/>
<dbReference type="InParanoid" id="A0A671X138"/>
<dbReference type="RefSeq" id="XP_030274671.1">
    <property type="nucleotide sequence ID" value="XM_030418811.1"/>
</dbReference>
<feature type="coiled-coil region" evidence="1">
    <location>
        <begin position="22"/>
        <end position="67"/>
    </location>
</feature>
<accession>A0A671X138</accession>
<dbReference type="GeneTree" id="ENSGT00390000005214"/>
<keyword evidence="4" id="KW-1185">Reference proteome</keyword>
<gene>
    <name evidence="3" type="primary">c6h3orf14</name>
</gene>
<dbReference type="GeneID" id="115582698"/>
<keyword evidence="1" id="KW-0175">Coiled coil</keyword>
<reference evidence="3" key="3">
    <citation type="submission" date="2025-09" db="UniProtKB">
        <authorList>
            <consortium name="Ensembl"/>
        </authorList>
    </citation>
    <scope>IDENTIFICATION</scope>
</reference>
<dbReference type="AlphaFoldDB" id="A0A671X138"/>
<organism evidence="3 4">
    <name type="scientific">Sparus aurata</name>
    <name type="common">Gilthead sea bream</name>
    <dbReference type="NCBI Taxonomy" id="8175"/>
    <lineage>
        <taxon>Eukaryota</taxon>
        <taxon>Metazoa</taxon>
        <taxon>Chordata</taxon>
        <taxon>Craniata</taxon>
        <taxon>Vertebrata</taxon>
        <taxon>Euteleostomi</taxon>
        <taxon>Actinopterygii</taxon>
        <taxon>Neopterygii</taxon>
        <taxon>Teleostei</taxon>
        <taxon>Neoteleostei</taxon>
        <taxon>Acanthomorphata</taxon>
        <taxon>Eupercaria</taxon>
        <taxon>Spariformes</taxon>
        <taxon>Sparidae</taxon>
        <taxon>Sparus</taxon>
    </lineage>
</organism>
<dbReference type="Pfam" id="PF15134">
    <property type="entry name" value="CEP15-like"/>
    <property type="match status" value="1"/>
</dbReference>
<dbReference type="FunCoup" id="A0A671X138">
    <property type="interactions" value="533"/>
</dbReference>
<proteinExistence type="predicted"/>
<dbReference type="InterPro" id="IPR028006">
    <property type="entry name" value="CEP15-like"/>
</dbReference>
<dbReference type="OrthoDB" id="9871079at2759"/>
<feature type="region of interest" description="Disordered" evidence="2">
    <location>
        <begin position="100"/>
        <end position="140"/>
    </location>
</feature>
<evidence type="ECO:0000313" key="4">
    <source>
        <dbReference type="Proteomes" id="UP000472265"/>
    </source>
</evidence>
<evidence type="ECO:0000256" key="2">
    <source>
        <dbReference type="SAM" id="MobiDB-lite"/>
    </source>
</evidence>
<dbReference type="CTD" id="57415"/>
<name>A0A671X138_SPAAU</name>
<sequence length="140" mass="16370">MSAALPEEMELIEKHEEILGRRAELLEQMESRREQLKIQRKQQQEKFKAARHRNSTLLQDLQEIEDRLRGNERPQPYLLALETRYWASVEESIPVWEHFLLGKGPHPSDGPAEPPRRAKHKPGTAKDQGRPPRPKSRTAR</sequence>
<reference evidence="3" key="1">
    <citation type="submission" date="2021-04" db="EMBL/GenBank/DDBJ databases">
        <authorList>
            <consortium name="Wellcome Sanger Institute Data Sharing"/>
        </authorList>
    </citation>
    <scope>NUCLEOTIDE SEQUENCE [LARGE SCALE GENOMIC DNA]</scope>
</reference>
<reference evidence="3" key="2">
    <citation type="submission" date="2025-08" db="UniProtKB">
        <authorList>
            <consortium name="Ensembl"/>
        </authorList>
    </citation>
    <scope>IDENTIFICATION</scope>
</reference>